<keyword evidence="2" id="KW-0732">Signal</keyword>
<dbReference type="PROSITE" id="PS50887">
    <property type="entry name" value="GGDEF"/>
    <property type="match status" value="1"/>
</dbReference>
<protein>
    <recommendedName>
        <fullName evidence="1">diguanylate cyclase</fullName>
        <ecNumber evidence="1">2.7.7.65</ecNumber>
    </recommendedName>
</protein>
<feature type="signal peptide" evidence="2">
    <location>
        <begin position="1"/>
        <end position="23"/>
    </location>
</feature>
<evidence type="ECO:0000259" key="3">
    <source>
        <dbReference type="PROSITE" id="PS50887"/>
    </source>
</evidence>
<sequence length="985" mass="110906">MFRYVVAAISLLMLLSVSAGVVAMPGVLDKTSLLFRGWSVEAGLPQVSVSALAQDQQGYIWLGTQGGLARFDGHQFTVFNTANTPQIQSNLITALYYDSSNRLWIGTVNGLSYYANNKFTAVDTQQFKPGAITSFAELPDGRFFVGANQLYQWQTEQLVPVAEHARPVYQLSQQQDTLWIGSQHGFASLQQQQYRWYPAPEVDEAMQVTELAVKGNTVFLGTNKGLYRWQQGRWQALELPDGVPGSRIELMYKDSQQQVWLATLNGLYQVSAGRIIQVQQPGSTGQPFRWIESMLEDRHNNIWLGSRTHGVLRLRNALTERYSTAVGLPDPYSWAVLPWQRHLMVGTSQGMALLRDGEFQPLLANQQLASPYVYSMLHHENDLWVGTRAGLSLLNADTLAWQKNFVQTAHLLITTMIAEQQQIWVGSNGGLYVVQDGDLSQFGITPPLNELSIRALLADSHGRLWVGTESGLYLRSADKFEPVLDMPLANKFISVIVEFPDGNLLIGSFDQGFVLGKPGNWQHFTQQNGLPGNGVMHAALANDKLIISNFEGFYRLDYPALKQGEISKLYMLVDDRHPEAATDSHRCCNGAGSNKGVVHQGRIWFPTLDGVVALRLDRLNSTAPVPVPVIESLTVANKQVIGDAALLAPEQRDWHFRFSAPYYHQASSIDTRYQLEGYEQSWINAGSRREAFYTNLPPGSYRFNVQVKVAGDYRWSDAATMDIQLQPYWHETITARLLLTGLLLALFWLVYRLRLASLAHAREELSRQVTERTHELYQANQKLQQMSMQDALTELHNRHYLDVNIDAMLARAQRSEQPLAWILLDLDYFKRINDEYGHQLGDNVLQHFAGILQQHSRSNDHLIRWGGEEFLLVLEQSSEVQHYIERLQQLVHNYPWPQQMGVPVSVTCSIGATIQPPGWDWQYALYLADAALYKIKNSGRADYMLLQPGPDAPANIAAGDKRAELDELLARKWLIASTGKQLAAV</sequence>
<evidence type="ECO:0000256" key="2">
    <source>
        <dbReference type="SAM" id="SignalP"/>
    </source>
</evidence>
<reference evidence="4 5" key="1">
    <citation type="submission" date="2021-06" db="EMBL/GenBank/DDBJ databases">
        <title>Rheinheimera indica sp. nov., isolated from deep-sea sediment.</title>
        <authorList>
            <person name="Wang Z."/>
            <person name="Zhang X.-Y."/>
        </authorList>
    </citation>
    <scope>NUCLEOTIDE SEQUENCE [LARGE SCALE GENOMIC DNA]</scope>
    <source>
        <strain evidence="4 5">SM2107</strain>
    </source>
</reference>
<name>A0ABS6MQR2_9GAMM</name>
<organism evidence="4 5">
    <name type="scientific">Arsukibacterium indicum</name>
    <dbReference type="NCBI Taxonomy" id="2848612"/>
    <lineage>
        <taxon>Bacteria</taxon>
        <taxon>Pseudomonadati</taxon>
        <taxon>Pseudomonadota</taxon>
        <taxon>Gammaproteobacteria</taxon>
        <taxon>Chromatiales</taxon>
        <taxon>Chromatiaceae</taxon>
        <taxon>Arsukibacterium</taxon>
    </lineage>
</organism>
<dbReference type="InterPro" id="IPR050469">
    <property type="entry name" value="Diguanylate_Cyclase"/>
</dbReference>
<dbReference type="Pfam" id="PF07494">
    <property type="entry name" value="Reg_prop"/>
    <property type="match status" value="3"/>
</dbReference>
<dbReference type="NCBIfam" id="TIGR00254">
    <property type="entry name" value="GGDEF"/>
    <property type="match status" value="1"/>
</dbReference>
<dbReference type="InterPro" id="IPR000160">
    <property type="entry name" value="GGDEF_dom"/>
</dbReference>
<comment type="caution">
    <text evidence="4">The sequence shown here is derived from an EMBL/GenBank/DDBJ whole genome shotgun (WGS) entry which is preliminary data.</text>
</comment>
<dbReference type="Pfam" id="PF00990">
    <property type="entry name" value="GGDEF"/>
    <property type="match status" value="1"/>
</dbReference>
<dbReference type="Proteomes" id="UP000704611">
    <property type="component" value="Unassembled WGS sequence"/>
</dbReference>
<dbReference type="EMBL" id="JAHRID010000008">
    <property type="protein sequence ID" value="MBV2130607.1"/>
    <property type="molecule type" value="Genomic_DNA"/>
</dbReference>
<dbReference type="CDD" id="cd01949">
    <property type="entry name" value="GGDEF"/>
    <property type="match status" value="1"/>
</dbReference>
<accession>A0ABS6MQR2</accession>
<dbReference type="GO" id="GO:0052621">
    <property type="term" value="F:diguanylate cyclase activity"/>
    <property type="evidence" value="ECO:0007669"/>
    <property type="project" value="UniProtKB-EC"/>
</dbReference>
<dbReference type="InterPro" id="IPR011123">
    <property type="entry name" value="Y_Y_Y"/>
</dbReference>
<keyword evidence="5" id="KW-1185">Reference proteome</keyword>
<proteinExistence type="predicted"/>
<dbReference type="Pfam" id="PF07495">
    <property type="entry name" value="Y_Y_Y"/>
    <property type="match status" value="1"/>
</dbReference>
<evidence type="ECO:0000313" key="4">
    <source>
        <dbReference type="EMBL" id="MBV2130607.1"/>
    </source>
</evidence>
<dbReference type="SMART" id="SM00267">
    <property type="entry name" value="GGDEF"/>
    <property type="match status" value="1"/>
</dbReference>
<dbReference type="EC" id="2.7.7.65" evidence="1"/>
<keyword evidence="4" id="KW-0808">Transferase</keyword>
<gene>
    <name evidence="4" type="ORF">KQY15_16045</name>
</gene>
<feature type="chain" id="PRO_5047527371" description="diguanylate cyclase" evidence="2">
    <location>
        <begin position="24"/>
        <end position="985"/>
    </location>
</feature>
<dbReference type="RefSeq" id="WP_217670929.1">
    <property type="nucleotide sequence ID" value="NZ_JAHRID010000008.1"/>
</dbReference>
<feature type="domain" description="GGDEF" evidence="3">
    <location>
        <begin position="817"/>
        <end position="948"/>
    </location>
</feature>
<evidence type="ECO:0000256" key="1">
    <source>
        <dbReference type="ARBA" id="ARBA00012528"/>
    </source>
</evidence>
<keyword evidence="4" id="KW-0548">Nucleotidyltransferase</keyword>
<dbReference type="PANTHER" id="PTHR45138:SF9">
    <property type="entry name" value="DIGUANYLATE CYCLASE DGCM-RELATED"/>
    <property type="match status" value="1"/>
</dbReference>
<dbReference type="InterPro" id="IPR011110">
    <property type="entry name" value="Reg_prop"/>
</dbReference>
<dbReference type="PANTHER" id="PTHR45138">
    <property type="entry name" value="REGULATORY COMPONENTS OF SENSORY TRANSDUCTION SYSTEM"/>
    <property type="match status" value="1"/>
</dbReference>
<evidence type="ECO:0000313" key="5">
    <source>
        <dbReference type="Proteomes" id="UP000704611"/>
    </source>
</evidence>